<name>A0A7N0ZW36_KALFE</name>
<evidence type="ECO:0000313" key="1">
    <source>
        <dbReference type="EnsemblPlants" id="Kaladp0040s0383.1.v1.1"/>
    </source>
</evidence>
<dbReference type="Gramene" id="Kaladp0040s0383.1.v1.1">
    <property type="protein sequence ID" value="Kaladp0040s0383.1.v1.1"/>
    <property type="gene ID" value="Kaladp0040s0383.v1.1"/>
</dbReference>
<dbReference type="AlphaFoldDB" id="A0A7N0ZW36"/>
<sequence length="53" mass="5877">MSLFCPANNIFVTGLGADDVELLKHHLKKHHSGRKGGSRLLRHSFIIFDGMSS</sequence>
<protein>
    <submittedName>
        <fullName evidence="1">Uncharacterized protein</fullName>
    </submittedName>
</protein>
<evidence type="ECO:0000313" key="2">
    <source>
        <dbReference type="Proteomes" id="UP000594263"/>
    </source>
</evidence>
<reference evidence="1" key="1">
    <citation type="submission" date="2021-01" db="UniProtKB">
        <authorList>
            <consortium name="EnsemblPlants"/>
        </authorList>
    </citation>
    <scope>IDENTIFICATION</scope>
</reference>
<dbReference type="Proteomes" id="UP000594263">
    <property type="component" value="Unplaced"/>
</dbReference>
<accession>A0A7N0ZW36</accession>
<dbReference type="EnsemblPlants" id="Kaladp0040s0383.1.v1.1">
    <property type="protein sequence ID" value="Kaladp0040s0383.1.v1.1"/>
    <property type="gene ID" value="Kaladp0040s0383.v1.1"/>
</dbReference>
<keyword evidence="2" id="KW-1185">Reference proteome</keyword>
<proteinExistence type="predicted"/>
<organism evidence="1 2">
    <name type="scientific">Kalanchoe fedtschenkoi</name>
    <name type="common">Lavender scallops</name>
    <name type="synonym">South American air plant</name>
    <dbReference type="NCBI Taxonomy" id="63787"/>
    <lineage>
        <taxon>Eukaryota</taxon>
        <taxon>Viridiplantae</taxon>
        <taxon>Streptophyta</taxon>
        <taxon>Embryophyta</taxon>
        <taxon>Tracheophyta</taxon>
        <taxon>Spermatophyta</taxon>
        <taxon>Magnoliopsida</taxon>
        <taxon>eudicotyledons</taxon>
        <taxon>Gunneridae</taxon>
        <taxon>Pentapetalae</taxon>
        <taxon>Saxifragales</taxon>
        <taxon>Crassulaceae</taxon>
        <taxon>Kalanchoe</taxon>
    </lineage>
</organism>